<dbReference type="EMBL" id="CP073754">
    <property type="protein sequence ID" value="QWF72520.1"/>
    <property type="molecule type" value="Genomic_DNA"/>
</dbReference>
<organism evidence="2 3">
    <name type="scientific">Methylomonas paludis</name>
    <dbReference type="NCBI Taxonomy" id="1173101"/>
    <lineage>
        <taxon>Bacteria</taxon>
        <taxon>Pseudomonadati</taxon>
        <taxon>Pseudomonadota</taxon>
        <taxon>Gammaproteobacteria</taxon>
        <taxon>Methylococcales</taxon>
        <taxon>Methylococcaceae</taxon>
        <taxon>Methylomonas</taxon>
    </lineage>
</organism>
<dbReference type="Pfam" id="PF12094">
    <property type="entry name" value="DUF3570"/>
    <property type="match status" value="1"/>
</dbReference>
<sequence length="399" mass="44098">MLTALTSTALALPGLVPSAQADTAPLNYSLDTNFSRYAESGGRMKIDVYQAAATLPINDKLSFRLNGVKDVITGASPVGPALPGAPSCKGPTHAGLTQCMSGASISDVRDAIDLNASYYYTEAGTLDVDVGRSSENDYESNFFNLNNRWEFNNKMTTLSTGYGYASDQVWEIKDINGVKVRTSGNGGDKQTNQSMIGLTQILDKNSLVQTNLTYSFSDGYLSDPYKYAYAPWALFSTPYSRWKHDARPGFHNQIGWLARYVRNFEALNSAALHADYRFYSDTWGIESHTFELSWLQPIVDGWLLTPRARYYTQSSAFFYNTVFMAPTSDGFYSSDYRLAGFGAIGGGVQLSKEFFNRLKLSAGIDFYQRQQGYGFSGGIGSSIDNYTFSMFSASFNLKF</sequence>
<keyword evidence="1" id="KW-0732">Signal</keyword>
<name>A0A975MRE4_9GAMM</name>
<dbReference type="Proteomes" id="UP000676649">
    <property type="component" value="Chromosome"/>
</dbReference>
<dbReference type="AlphaFoldDB" id="A0A975MRE4"/>
<feature type="chain" id="PRO_5037447283" evidence="1">
    <location>
        <begin position="22"/>
        <end position="399"/>
    </location>
</feature>
<feature type="signal peptide" evidence="1">
    <location>
        <begin position="1"/>
        <end position="21"/>
    </location>
</feature>
<reference evidence="2" key="1">
    <citation type="submission" date="2021-04" db="EMBL/GenBank/DDBJ databases">
        <title>Draft genome sequence data of methanotrophic Methylovulum sp. strain S1L and Methylomonas sp. strain S2AM isolated from boreal lake water columns.</title>
        <authorList>
            <person name="Rissanen A.J."/>
            <person name="Mangayil R."/>
            <person name="Svenning M.M."/>
            <person name="Khanongnuch R."/>
        </authorList>
    </citation>
    <scope>NUCLEOTIDE SEQUENCE</scope>
    <source>
        <strain evidence="2">S2AM</strain>
    </source>
</reference>
<dbReference type="InterPro" id="IPR021953">
    <property type="entry name" value="DUF3570"/>
</dbReference>
<gene>
    <name evidence="2" type="ORF">KEF85_07540</name>
</gene>
<evidence type="ECO:0000256" key="1">
    <source>
        <dbReference type="SAM" id="SignalP"/>
    </source>
</evidence>
<evidence type="ECO:0000313" key="3">
    <source>
        <dbReference type="Proteomes" id="UP000676649"/>
    </source>
</evidence>
<evidence type="ECO:0000313" key="2">
    <source>
        <dbReference type="EMBL" id="QWF72520.1"/>
    </source>
</evidence>
<proteinExistence type="predicted"/>
<dbReference type="KEGG" id="mpad:KEF85_07540"/>
<keyword evidence="3" id="KW-1185">Reference proteome</keyword>
<protein>
    <submittedName>
        <fullName evidence="2">DUF3570 domain-containing protein</fullName>
    </submittedName>
</protein>
<accession>A0A975MRE4</accession>